<evidence type="ECO:0000313" key="4">
    <source>
        <dbReference type="Proteomes" id="UP000243937"/>
    </source>
</evidence>
<dbReference type="PANTHER" id="PTHR44051">
    <property type="entry name" value="GLUTATHIONE S-TRANSFERASE-RELATED"/>
    <property type="match status" value="1"/>
</dbReference>
<dbReference type="Proteomes" id="UP000243937">
    <property type="component" value="Chromosome"/>
</dbReference>
<sequence length="208" mass="23336">MKLYYRPGTCSLAAHIALAWLGLPYELEVANTRDPEFTKINYLGTVPVLFTAEMGALYQSSAILRYLSRLPEGEHLGPGQDPVLQAQCDYWLSFFNADLYRAFAPYFNPEKYTTDSSPEAKKAIKAAVPAQIAPLLTRMDSHLASRDFYLEDELGIVDACAFVYCYWALKVLGNGLKDYPNVERHFTTMMQDPQVQAVMAVEGLTVES</sequence>
<dbReference type="PROSITE" id="PS50405">
    <property type="entry name" value="GST_CTER"/>
    <property type="match status" value="1"/>
</dbReference>
<feature type="domain" description="GST N-terminal" evidence="1">
    <location>
        <begin position="1"/>
        <end position="75"/>
    </location>
</feature>
<feature type="domain" description="GST C-terminal" evidence="2">
    <location>
        <begin position="81"/>
        <end position="208"/>
    </location>
</feature>
<name>A0A1Y0D5E4_9GAMM</name>
<dbReference type="SFLD" id="SFLDG00358">
    <property type="entry name" value="Main_(cytGST)"/>
    <property type="match status" value="1"/>
</dbReference>
<evidence type="ECO:0000259" key="2">
    <source>
        <dbReference type="PROSITE" id="PS50405"/>
    </source>
</evidence>
<dbReference type="CDD" id="cd03188">
    <property type="entry name" value="GST_C_Beta"/>
    <property type="match status" value="1"/>
</dbReference>
<keyword evidence="4" id="KW-1185">Reference proteome</keyword>
<dbReference type="Gene3D" id="1.20.1050.10">
    <property type="match status" value="1"/>
</dbReference>
<dbReference type="InterPro" id="IPR010987">
    <property type="entry name" value="Glutathione-S-Trfase_C-like"/>
</dbReference>
<dbReference type="InterPro" id="IPR004045">
    <property type="entry name" value="Glutathione_S-Trfase_N"/>
</dbReference>
<dbReference type="SUPFAM" id="SSF47616">
    <property type="entry name" value="GST C-terminal domain-like"/>
    <property type="match status" value="1"/>
</dbReference>
<accession>A0A1Y0D5E4</accession>
<proteinExistence type="predicted"/>
<dbReference type="InterPro" id="IPR040079">
    <property type="entry name" value="Glutathione_S-Trfase"/>
</dbReference>
<dbReference type="SFLD" id="SFLDS00019">
    <property type="entry name" value="Glutathione_Transferase_(cytos"/>
    <property type="match status" value="1"/>
</dbReference>
<dbReference type="InterPro" id="IPR036282">
    <property type="entry name" value="Glutathione-S-Trfase_C_sf"/>
</dbReference>
<dbReference type="RefSeq" id="WP_087036540.1">
    <property type="nucleotide sequence ID" value="NZ_CP021377.1"/>
</dbReference>
<dbReference type="PANTHER" id="PTHR44051:SF8">
    <property type="entry name" value="GLUTATHIONE S-TRANSFERASE GSTA"/>
    <property type="match status" value="1"/>
</dbReference>
<protein>
    <submittedName>
        <fullName evidence="3">Glutathione S-transferase</fullName>
    </submittedName>
</protein>
<dbReference type="EMBL" id="CP021377">
    <property type="protein sequence ID" value="ART82760.1"/>
    <property type="molecule type" value="Genomic_DNA"/>
</dbReference>
<dbReference type="Pfam" id="PF00043">
    <property type="entry name" value="GST_C"/>
    <property type="match status" value="1"/>
</dbReference>
<dbReference type="InterPro" id="IPR036249">
    <property type="entry name" value="Thioredoxin-like_sf"/>
</dbReference>
<dbReference type="KEGG" id="opf:CBP31_09095"/>
<dbReference type="AlphaFoldDB" id="A0A1Y0D5E4"/>
<dbReference type="PROSITE" id="PS50404">
    <property type="entry name" value="GST_NTER"/>
    <property type="match status" value="1"/>
</dbReference>
<dbReference type="GO" id="GO:0016740">
    <property type="term" value="F:transferase activity"/>
    <property type="evidence" value="ECO:0007669"/>
    <property type="project" value="UniProtKB-KW"/>
</dbReference>
<dbReference type="InterPro" id="IPR004046">
    <property type="entry name" value="GST_C"/>
</dbReference>
<evidence type="ECO:0000259" key="1">
    <source>
        <dbReference type="PROSITE" id="PS50404"/>
    </source>
</evidence>
<keyword evidence="3" id="KW-0808">Transferase</keyword>
<dbReference type="CDD" id="cd03057">
    <property type="entry name" value="GST_N_Beta"/>
    <property type="match status" value="1"/>
</dbReference>
<organism evidence="3 4">
    <name type="scientific">Oceanisphaera profunda</name>
    <dbReference type="NCBI Taxonomy" id="1416627"/>
    <lineage>
        <taxon>Bacteria</taxon>
        <taxon>Pseudomonadati</taxon>
        <taxon>Pseudomonadota</taxon>
        <taxon>Gammaproteobacteria</taxon>
        <taxon>Aeromonadales</taxon>
        <taxon>Aeromonadaceae</taxon>
        <taxon>Oceanisphaera</taxon>
    </lineage>
</organism>
<dbReference type="SUPFAM" id="SSF52833">
    <property type="entry name" value="Thioredoxin-like"/>
    <property type="match status" value="1"/>
</dbReference>
<gene>
    <name evidence="3" type="ORF">CBP31_09095</name>
</gene>
<reference evidence="3 4" key="1">
    <citation type="journal article" date="2014" name="Int. J. Syst. Evol. Microbiol.">
        <title>Oceanisphaera profunda sp. nov., a marine bacterium isolated from deep-sea sediment, and emended description of the genus Oceanisphaera.</title>
        <authorList>
            <person name="Xu Z."/>
            <person name="Zhang X.Y."/>
            <person name="Su H.N."/>
            <person name="Yu Z.C."/>
            <person name="Liu C."/>
            <person name="Li H."/>
            <person name="Chen X.L."/>
            <person name="Song X.Y."/>
            <person name="Xie B.B."/>
            <person name="Qin Q.L."/>
            <person name="Zhou B.C."/>
            <person name="Shi M."/>
            <person name="Huang Y."/>
            <person name="Zhang Y.Z."/>
        </authorList>
    </citation>
    <scope>NUCLEOTIDE SEQUENCE [LARGE SCALE GENOMIC DNA]</scope>
    <source>
        <strain evidence="3 4">SM1222</strain>
    </source>
</reference>
<dbReference type="Gene3D" id="3.40.30.10">
    <property type="entry name" value="Glutaredoxin"/>
    <property type="match status" value="1"/>
</dbReference>
<evidence type="ECO:0000313" key="3">
    <source>
        <dbReference type="EMBL" id="ART82760.1"/>
    </source>
</evidence>
<dbReference type="OrthoDB" id="9797500at2"/>
<dbReference type="Pfam" id="PF13409">
    <property type="entry name" value="GST_N_2"/>
    <property type="match status" value="1"/>
</dbReference>